<dbReference type="SUPFAM" id="SSF52540">
    <property type="entry name" value="P-loop containing nucleoside triphosphate hydrolases"/>
    <property type="match status" value="1"/>
</dbReference>
<name>A0A382WFJ1_9ZZZZ</name>
<dbReference type="InterPro" id="IPR027417">
    <property type="entry name" value="P-loop_NTPase"/>
</dbReference>
<dbReference type="GO" id="GO:0005524">
    <property type="term" value="F:ATP binding"/>
    <property type="evidence" value="ECO:0007669"/>
    <property type="project" value="UniProtKB-KW"/>
</dbReference>
<keyword evidence="1" id="KW-0547">Nucleotide-binding</keyword>
<feature type="domain" description="IstB-like ATP-binding" evidence="3">
    <location>
        <begin position="8"/>
        <end position="213"/>
    </location>
</feature>
<keyword evidence="2" id="KW-0067">ATP-binding</keyword>
<protein>
    <recommendedName>
        <fullName evidence="3">IstB-like ATP-binding domain-containing protein</fullName>
    </recommendedName>
</protein>
<evidence type="ECO:0000313" key="4">
    <source>
        <dbReference type="EMBL" id="SVD57597.1"/>
    </source>
</evidence>
<accession>A0A382WFJ1</accession>
<dbReference type="CDD" id="cd00009">
    <property type="entry name" value="AAA"/>
    <property type="match status" value="1"/>
</dbReference>
<dbReference type="AlphaFoldDB" id="A0A382WFJ1"/>
<sequence length="220" mass="25268">MEVLKQNLNFLKLGFLAENIEQLLKQANEKKLDKIDFLEQLVLAETENKKQRAVERRIKAAKIPVIKTLDHFNLAYPQRIDPEAVRYLFRLQFLKEHKNVIFCGGVGLGKTHLASALVLETCKKGYTGLFVSAVEIINTLTEAQKNGCLSRAIKKYLNVKLLVIDELGYMPIDKKGCDLLFQVISGRYEKGSTLFTTNRPYKDWSIIFNNRTLKFIFILV</sequence>
<dbReference type="NCBIfam" id="NF038214">
    <property type="entry name" value="IS21_help_AAA"/>
    <property type="match status" value="1"/>
</dbReference>
<dbReference type="PANTHER" id="PTHR30050:SF4">
    <property type="entry name" value="ATP-BINDING PROTEIN RV3427C IN INSERTION SEQUENCE-RELATED"/>
    <property type="match status" value="1"/>
</dbReference>
<dbReference type="PANTHER" id="PTHR30050">
    <property type="entry name" value="CHROMOSOMAL REPLICATION INITIATOR PROTEIN DNAA"/>
    <property type="match status" value="1"/>
</dbReference>
<feature type="non-terminal residue" evidence="4">
    <location>
        <position position="220"/>
    </location>
</feature>
<evidence type="ECO:0000256" key="1">
    <source>
        <dbReference type="ARBA" id="ARBA00022741"/>
    </source>
</evidence>
<dbReference type="GO" id="GO:0006260">
    <property type="term" value="P:DNA replication"/>
    <property type="evidence" value="ECO:0007669"/>
    <property type="project" value="TreeGrafter"/>
</dbReference>
<organism evidence="4">
    <name type="scientific">marine metagenome</name>
    <dbReference type="NCBI Taxonomy" id="408172"/>
    <lineage>
        <taxon>unclassified sequences</taxon>
        <taxon>metagenomes</taxon>
        <taxon>ecological metagenomes</taxon>
    </lineage>
</organism>
<dbReference type="InterPro" id="IPR047661">
    <property type="entry name" value="IstB"/>
</dbReference>
<dbReference type="PIRSF" id="PIRSF003073">
    <property type="entry name" value="DNAC_TnpB_IstB"/>
    <property type="match status" value="1"/>
</dbReference>
<dbReference type="InterPro" id="IPR028350">
    <property type="entry name" value="DNAC/IstB-like"/>
</dbReference>
<dbReference type="InterPro" id="IPR002611">
    <property type="entry name" value="IstB_ATP-bd"/>
</dbReference>
<evidence type="ECO:0000256" key="2">
    <source>
        <dbReference type="ARBA" id="ARBA00022840"/>
    </source>
</evidence>
<dbReference type="Pfam" id="PF01695">
    <property type="entry name" value="IstB_IS21"/>
    <property type="match status" value="1"/>
</dbReference>
<gene>
    <name evidence="4" type="ORF">METZ01_LOCUS410451</name>
</gene>
<dbReference type="Gene3D" id="3.40.50.300">
    <property type="entry name" value="P-loop containing nucleotide triphosphate hydrolases"/>
    <property type="match status" value="1"/>
</dbReference>
<reference evidence="4" key="1">
    <citation type="submission" date="2018-05" db="EMBL/GenBank/DDBJ databases">
        <authorList>
            <person name="Lanie J.A."/>
            <person name="Ng W.-L."/>
            <person name="Kazmierczak K.M."/>
            <person name="Andrzejewski T.M."/>
            <person name="Davidsen T.M."/>
            <person name="Wayne K.J."/>
            <person name="Tettelin H."/>
            <person name="Glass J.I."/>
            <person name="Rusch D."/>
            <person name="Podicherti R."/>
            <person name="Tsui H.-C.T."/>
            <person name="Winkler M.E."/>
        </authorList>
    </citation>
    <scope>NUCLEOTIDE SEQUENCE</scope>
</reference>
<evidence type="ECO:0000259" key="3">
    <source>
        <dbReference type="Pfam" id="PF01695"/>
    </source>
</evidence>
<proteinExistence type="predicted"/>
<dbReference type="EMBL" id="UINC01159491">
    <property type="protein sequence ID" value="SVD57597.1"/>
    <property type="molecule type" value="Genomic_DNA"/>
</dbReference>